<dbReference type="OrthoDB" id="4124240at2"/>
<evidence type="ECO:0008006" key="3">
    <source>
        <dbReference type="Google" id="ProtNLM"/>
    </source>
</evidence>
<reference evidence="2" key="1">
    <citation type="submission" date="2016-10" db="EMBL/GenBank/DDBJ databases">
        <authorList>
            <person name="Varghese N."/>
            <person name="Submissions S."/>
        </authorList>
    </citation>
    <scope>NUCLEOTIDE SEQUENCE [LARGE SCALE GENOMIC DNA]</scope>
    <source>
        <strain evidence="2">DSM 44498</strain>
    </source>
</reference>
<keyword evidence="2" id="KW-1185">Reference proteome</keyword>
<evidence type="ECO:0000313" key="2">
    <source>
        <dbReference type="Proteomes" id="UP000183561"/>
    </source>
</evidence>
<organism evidence="1 2">
    <name type="scientific">Rhodococcus koreensis</name>
    <dbReference type="NCBI Taxonomy" id="99653"/>
    <lineage>
        <taxon>Bacteria</taxon>
        <taxon>Bacillati</taxon>
        <taxon>Actinomycetota</taxon>
        <taxon>Actinomycetes</taxon>
        <taxon>Mycobacteriales</taxon>
        <taxon>Nocardiaceae</taxon>
        <taxon>Rhodococcus</taxon>
    </lineage>
</organism>
<sequence length="150" mass="16655">MTFADGTTGTVYRETVADGDPLADPVVLVVSFRLRGVHGRGHALFRAESLLNTPLFAGFPGFVSKLWLTADEDERYRGFYQWDGARAADDYVSALWWPLALVSHRASIRYRVLPGLRRDEVLADSAAPDASTGPTCGPWWRLVRTGSRSR</sequence>
<dbReference type="EMBL" id="FNSV01000002">
    <property type="protein sequence ID" value="SEB30928.1"/>
    <property type="molecule type" value="Genomic_DNA"/>
</dbReference>
<accession>A0A1H4IC66</accession>
<dbReference type="Proteomes" id="UP000183561">
    <property type="component" value="Unassembled WGS sequence"/>
</dbReference>
<dbReference type="SUPFAM" id="SSF54909">
    <property type="entry name" value="Dimeric alpha+beta barrel"/>
    <property type="match status" value="1"/>
</dbReference>
<gene>
    <name evidence="1" type="ORF">SAMN04490239_0248</name>
</gene>
<dbReference type="RefSeq" id="WP_072946247.1">
    <property type="nucleotide sequence ID" value="NZ_FNSV01000002.1"/>
</dbReference>
<protein>
    <recommendedName>
        <fullName evidence="3">ABM domain-containing protein</fullName>
    </recommendedName>
</protein>
<proteinExistence type="predicted"/>
<dbReference type="Gene3D" id="3.30.70.100">
    <property type="match status" value="1"/>
</dbReference>
<evidence type="ECO:0000313" key="1">
    <source>
        <dbReference type="EMBL" id="SEB30928.1"/>
    </source>
</evidence>
<dbReference type="InterPro" id="IPR011008">
    <property type="entry name" value="Dimeric_a/b-barrel"/>
</dbReference>
<dbReference type="AlphaFoldDB" id="A0A1H4IC66"/>
<name>A0A1H4IC66_9NOCA</name>